<dbReference type="STRING" id="162209.IJ22_36560"/>
<dbReference type="PANTHER" id="PTHR30388">
    <property type="entry name" value="ALDEHYDE OXIDOREDUCTASE MOLYBDENUM COFACTOR ASSEMBLY PROTEIN"/>
    <property type="match status" value="1"/>
</dbReference>
<dbReference type="InterPro" id="IPR052698">
    <property type="entry name" value="MoCofactor_Util/Proc"/>
</dbReference>
<sequence>MLEIAKALQQCWTNKERAALATIVDVDGAAYRREGARCLVLENGSVIGTLSGGCVEGDLLEHARQVIDTGIPREIRYDFRSEGDLFWGLGVGCNGALTIWLQPFDPVHRPEQAQRQLQAFEQRVSALNEYTSGLVLESKDPARVPAGSYLILNRGETEFGDPASAGVTCGLANNTVHGVSVKLFVETVKPRPRLMIFGAGADAVPLVEGAKRLHWHVTVADHRQDYLDRDHFAAADERVLMSRHQYSHMSVMNEAYVVVMTHNYELDRMLVQSLLPGSISYLGVLGSHNRIQRMLDEIQADCGELNEESLEKLHSPVGLDIGADSPEEIALSILSELVCRKNARSGQSLRLRKGLLHERQYSGGLLVVNL</sequence>
<dbReference type="InterPro" id="IPR027051">
    <property type="entry name" value="XdhC_Rossmann_dom"/>
</dbReference>
<dbReference type="RefSeq" id="WP_062409784.1">
    <property type="nucleotide sequence ID" value="NZ_BJCS01000005.1"/>
</dbReference>
<evidence type="ECO:0000313" key="2">
    <source>
        <dbReference type="Proteomes" id="UP000061660"/>
    </source>
</evidence>
<proteinExistence type="predicted"/>
<protein>
    <submittedName>
        <fullName evidence="1">Putative subunit A of xanthine dehydrogenase</fullName>
    </submittedName>
</protein>
<dbReference type="Pfam" id="PF13478">
    <property type="entry name" value="XdhC_C"/>
    <property type="match status" value="1"/>
</dbReference>
<dbReference type="InterPro" id="IPR003777">
    <property type="entry name" value="XdhC_CoxI"/>
</dbReference>
<accession>A0A0U2WF79</accession>
<dbReference type="OrthoDB" id="9773039at2"/>
<dbReference type="Proteomes" id="UP000061660">
    <property type="component" value="Chromosome"/>
</dbReference>
<dbReference type="EMBL" id="CP013652">
    <property type="protein sequence ID" value="ALS23994.1"/>
    <property type="molecule type" value="Genomic_DNA"/>
</dbReference>
<evidence type="ECO:0000313" key="1">
    <source>
        <dbReference type="EMBL" id="ALS23994.1"/>
    </source>
</evidence>
<dbReference type="KEGG" id="pnp:IJ22_36560"/>
<organism evidence="1 2">
    <name type="scientific">Paenibacillus naphthalenovorans</name>
    <dbReference type="NCBI Taxonomy" id="162209"/>
    <lineage>
        <taxon>Bacteria</taxon>
        <taxon>Bacillati</taxon>
        <taxon>Bacillota</taxon>
        <taxon>Bacilli</taxon>
        <taxon>Bacillales</taxon>
        <taxon>Paenibacillaceae</taxon>
        <taxon>Paenibacillus</taxon>
    </lineage>
</organism>
<dbReference type="Pfam" id="PF02625">
    <property type="entry name" value="XdhC_CoxI"/>
    <property type="match status" value="1"/>
</dbReference>
<dbReference type="Gene3D" id="3.40.50.720">
    <property type="entry name" value="NAD(P)-binding Rossmann-like Domain"/>
    <property type="match status" value="1"/>
</dbReference>
<dbReference type="AlphaFoldDB" id="A0A0U2WF79"/>
<name>A0A0U2WF79_9BACL</name>
<reference evidence="1 2" key="2">
    <citation type="journal article" date="2016" name="Genome Announc.">
        <title>Complete Genome Sequences of Two Interactive Moderate Thermophiles, Paenibacillus napthalenovorans 32O-Y and Paenibacillus sp. 32O-W.</title>
        <authorList>
            <person name="Butler R.R.III."/>
            <person name="Wang J."/>
            <person name="Stark B.C."/>
            <person name="Pombert J.F."/>
        </authorList>
    </citation>
    <scope>NUCLEOTIDE SEQUENCE [LARGE SCALE GENOMIC DNA]</scope>
    <source>
        <strain evidence="1 2">32O-Y</strain>
    </source>
</reference>
<gene>
    <name evidence="1" type="ORF">IJ22_36560</name>
</gene>
<keyword evidence="2" id="KW-1185">Reference proteome</keyword>
<reference evidence="2" key="1">
    <citation type="submission" date="2015-12" db="EMBL/GenBank/DDBJ databases">
        <title>Complete genome sequences of two moderately thermophilic Paenibacillus species.</title>
        <authorList>
            <person name="Butler R.III."/>
            <person name="Wang J."/>
            <person name="Stark B.C."/>
            <person name="Pombert J.-F."/>
        </authorList>
    </citation>
    <scope>NUCLEOTIDE SEQUENCE [LARGE SCALE GENOMIC DNA]</scope>
    <source>
        <strain evidence="2">32O-Y</strain>
    </source>
</reference>
<dbReference type="PATRIC" id="fig|162209.4.peg.3892"/>
<dbReference type="PANTHER" id="PTHR30388:SF6">
    <property type="entry name" value="XANTHINE DEHYDROGENASE SUBUNIT A-RELATED"/>
    <property type="match status" value="1"/>
</dbReference>